<proteinExistence type="predicted"/>
<dbReference type="Proteomes" id="UP000886819">
    <property type="component" value="Unassembled WGS sequence"/>
</dbReference>
<dbReference type="InterPro" id="IPR000086">
    <property type="entry name" value="NUDIX_hydrolase_dom"/>
</dbReference>
<accession>A0A9D1CJQ6</accession>
<evidence type="ECO:0000259" key="1">
    <source>
        <dbReference type="PROSITE" id="PS51462"/>
    </source>
</evidence>
<gene>
    <name evidence="2" type="ORF">IAA66_10685</name>
</gene>
<feature type="domain" description="Nudix hydrolase" evidence="1">
    <location>
        <begin position="2"/>
        <end position="133"/>
    </location>
</feature>
<dbReference type="SUPFAM" id="SSF55811">
    <property type="entry name" value="Nudix"/>
    <property type="match status" value="1"/>
</dbReference>
<sequence>MLFRKCAGGVVFLEGKVFLLRNEKGEWVLPKGVVRGGKPQQEVAVERVKSEAGVGADILEAVGETNYEFYSITRRTPVCNRVMWYTMQAQSPSFRIAFEQGFTDGGWFPLDEALDMITYTQDKSLVRLAWEKYKAQMAEVR</sequence>
<dbReference type="EMBL" id="DVFI01000148">
    <property type="protein sequence ID" value="HIQ64027.1"/>
    <property type="molecule type" value="Genomic_DNA"/>
</dbReference>
<dbReference type="InterPro" id="IPR015797">
    <property type="entry name" value="NUDIX_hydrolase-like_dom_sf"/>
</dbReference>
<evidence type="ECO:0000313" key="3">
    <source>
        <dbReference type="Proteomes" id="UP000886819"/>
    </source>
</evidence>
<evidence type="ECO:0000313" key="2">
    <source>
        <dbReference type="EMBL" id="HIQ64027.1"/>
    </source>
</evidence>
<dbReference type="Gene3D" id="3.90.79.10">
    <property type="entry name" value="Nucleoside Triphosphate Pyrophosphohydrolase"/>
    <property type="match status" value="1"/>
</dbReference>
<reference evidence="2" key="2">
    <citation type="journal article" date="2021" name="PeerJ">
        <title>Extensive microbial diversity within the chicken gut microbiome revealed by metagenomics and culture.</title>
        <authorList>
            <person name="Gilroy R."/>
            <person name="Ravi A."/>
            <person name="Getino M."/>
            <person name="Pursley I."/>
            <person name="Horton D.L."/>
            <person name="Alikhan N.F."/>
            <person name="Baker D."/>
            <person name="Gharbi K."/>
            <person name="Hall N."/>
            <person name="Watson M."/>
            <person name="Adriaenssens E.M."/>
            <person name="Foster-Nyarko E."/>
            <person name="Jarju S."/>
            <person name="Secka A."/>
            <person name="Antonio M."/>
            <person name="Oren A."/>
            <person name="Chaudhuri R.R."/>
            <person name="La Ragione R."/>
            <person name="Hildebrand F."/>
            <person name="Pallen M.J."/>
        </authorList>
    </citation>
    <scope>NUCLEOTIDE SEQUENCE</scope>
    <source>
        <strain evidence="2">ChiHile30-977</strain>
    </source>
</reference>
<comment type="caution">
    <text evidence="2">The sequence shown here is derived from an EMBL/GenBank/DDBJ whole genome shotgun (WGS) entry which is preliminary data.</text>
</comment>
<organism evidence="2 3">
    <name type="scientific">Candidatus Avichristensenella intestinipullorum</name>
    <dbReference type="NCBI Taxonomy" id="2840693"/>
    <lineage>
        <taxon>Bacteria</taxon>
        <taxon>Bacillati</taxon>
        <taxon>Bacillota</taxon>
        <taxon>Clostridia</taxon>
        <taxon>Candidatus Avichristensenella</taxon>
    </lineage>
</organism>
<dbReference type="GO" id="GO:0016787">
    <property type="term" value="F:hydrolase activity"/>
    <property type="evidence" value="ECO:0007669"/>
    <property type="project" value="UniProtKB-KW"/>
</dbReference>
<reference evidence="2" key="1">
    <citation type="submission" date="2020-10" db="EMBL/GenBank/DDBJ databases">
        <authorList>
            <person name="Gilroy R."/>
        </authorList>
    </citation>
    <scope>NUCLEOTIDE SEQUENCE</scope>
    <source>
        <strain evidence="2">ChiHile30-977</strain>
    </source>
</reference>
<dbReference type="AlphaFoldDB" id="A0A9D1CJQ6"/>
<keyword evidence="2" id="KW-0378">Hydrolase</keyword>
<dbReference type="Pfam" id="PF00293">
    <property type="entry name" value="NUDIX"/>
    <property type="match status" value="1"/>
</dbReference>
<name>A0A9D1CJQ6_9FIRM</name>
<dbReference type="PROSITE" id="PS51462">
    <property type="entry name" value="NUDIX"/>
    <property type="match status" value="1"/>
</dbReference>
<protein>
    <submittedName>
        <fullName evidence="2">NUDIX hydrolase</fullName>
    </submittedName>
</protein>